<gene>
    <name evidence="1" type="ORF">B9Q37_12605</name>
</gene>
<organism evidence="1">
    <name type="scientific">Enterobacter kobei</name>
    <dbReference type="NCBI Taxonomy" id="208224"/>
    <lineage>
        <taxon>Bacteria</taxon>
        <taxon>Pseudomonadati</taxon>
        <taxon>Pseudomonadota</taxon>
        <taxon>Gammaproteobacteria</taxon>
        <taxon>Enterobacterales</taxon>
        <taxon>Enterobacteriaceae</taxon>
        <taxon>Enterobacter</taxon>
        <taxon>Enterobacter cloacae complex</taxon>
    </lineage>
</organism>
<accession>A0A2J0PLV6</accession>
<dbReference type="RefSeq" id="WP_047363330.1">
    <property type="nucleotide sequence ID" value="NZ_FJYB01000002.1"/>
</dbReference>
<dbReference type="OrthoDB" id="7822108at2"/>
<proteinExistence type="predicted"/>
<protein>
    <submittedName>
        <fullName evidence="1">Uncharacterized protein</fullName>
    </submittedName>
</protein>
<name>A0A2J0PLV6_9ENTR</name>
<comment type="caution">
    <text evidence="1">The sequence shown here is derived from an EMBL/GenBank/DDBJ whole genome shotgun (WGS) entry which is preliminary data.</text>
</comment>
<reference evidence="1 2" key="1">
    <citation type="journal article" date="2017" name="J. Antimicrob. Chemother.">
        <title>Characterization of the population structure, drug resistance mechanisms and plasmids of the community-associated Enterobacter cloacae complex in China.</title>
        <authorList>
            <person name="Zhou K."/>
            <person name="Yu W."/>
            <person name="Cao X."/>
            <person name="Shen P."/>
            <person name="Lu H."/>
            <person name="Luo Q."/>
            <person name="Rossen J.W.A."/>
            <person name="Xiao Y."/>
        </authorList>
    </citation>
    <scope>NUCLEOTIDE SEQUENCE [LARGE SCALE GENOMIC DNA]</scope>
    <source>
        <strain evidence="1">ECC1097</strain>
    </source>
</reference>
<dbReference type="AlphaFoldDB" id="A0A2J0PLV6"/>
<evidence type="ECO:0000313" key="2">
    <source>
        <dbReference type="Proteomes" id="UP000230495"/>
    </source>
</evidence>
<dbReference type="Proteomes" id="UP000230495">
    <property type="component" value="Unassembled WGS sequence"/>
</dbReference>
<evidence type="ECO:0000313" key="1">
    <source>
        <dbReference type="EMBL" id="PJD74722.1"/>
    </source>
</evidence>
<dbReference type="EMBL" id="NEEU01000004">
    <property type="protein sequence ID" value="PJD74722.1"/>
    <property type="molecule type" value="Genomic_DNA"/>
</dbReference>
<sequence>MNRNDYMFALSEREQLSNLLKSTPESSSISRRSLETRLKKVESIISEANLLEHEPTSAVLTFKGPTVMGTHGISASFGTKALSFFNDAIAYVASAFNGPLPSSGKVPNIENNHLMITAAARGSFGFVLEEFRPDAPLGFDEQTPVSKALEKTQQILQASLDGDNEKLSDALEELDQRALDKIRGFIHYLYENKTVFTLKNNNYSISFREPKQLENTYQQLGSDNIKQEIIEADIFFLGTLPNKRQCEFIELGFTEIKTAKIDKSIEDPNVINQHLGVKARATFSKKTIGEGKPRFTLIKLPEWANNAQN</sequence>